<dbReference type="InterPro" id="IPR051446">
    <property type="entry name" value="HTH_trans_reg/aminotransferase"/>
</dbReference>
<accession>A0A511BSS8</accession>
<dbReference type="InterPro" id="IPR015424">
    <property type="entry name" value="PyrdxlP-dep_Trfase"/>
</dbReference>
<dbReference type="GO" id="GO:0003677">
    <property type="term" value="F:DNA binding"/>
    <property type="evidence" value="ECO:0007669"/>
    <property type="project" value="UniProtKB-KW"/>
</dbReference>
<dbReference type="Gene3D" id="3.40.640.10">
    <property type="entry name" value="Type I PLP-dependent aspartate aminotransferase-like (Major domain)"/>
    <property type="match status" value="1"/>
</dbReference>
<evidence type="ECO:0000313" key="8">
    <source>
        <dbReference type="Proteomes" id="UP000321405"/>
    </source>
</evidence>
<keyword evidence="3" id="KW-0805">Transcription regulation</keyword>
<evidence type="ECO:0000256" key="4">
    <source>
        <dbReference type="ARBA" id="ARBA00023125"/>
    </source>
</evidence>
<dbReference type="InterPro" id="IPR000524">
    <property type="entry name" value="Tscrpt_reg_HTH_GntR"/>
</dbReference>
<name>A0A511BSS8_9PROT</name>
<evidence type="ECO:0000259" key="6">
    <source>
        <dbReference type="PROSITE" id="PS50949"/>
    </source>
</evidence>
<dbReference type="InterPro" id="IPR036390">
    <property type="entry name" value="WH_DNA-bd_sf"/>
</dbReference>
<dbReference type="RefSeq" id="WP_147094237.1">
    <property type="nucleotide sequence ID" value="NZ_BJVC01000006.1"/>
</dbReference>
<dbReference type="SUPFAM" id="SSF53383">
    <property type="entry name" value="PLP-dependent transferases"/>
    <property type="match status" value="1"/>
</dbReference>
<dbReference type="GO" id="GO:0030170">
    <property type="term" value="F:pyridoxal phosphate binding"/>
    <property type="evidence" value="ECO:0007669"/>
    <property type="project" value="InterPro"/>
</dbReference>
<dbReference type="Pfam" id="PF00155">
    <property type="entry name" value="Aminotran_1_2"/>
    <property type="match status" value="1"/>
</dbReference>
<dbReference type="Pfam" id="PF00392">
    <property type="entry name" value="GntR"/>
    <property type="match status" value="1"/>
</dbReference>
<dbReference type="Proteomes" id="UP000321405">
    <property type="component" value="Unassembled WGS sequence"/>
</dbReference>
<evidence type="ECO:0000256" key="5">
    <source>
        <dbReference type="ARBA" id="ARBA00023163"/>
    </source>
</evidence>
<keyword evidence="8" id="KW-1185">Reference proteome</keyword>
<keyword evidence="4" id="KW-0238">DNA-binding</keyword>
<dbReference type="AlphaFoldDB" id="A0A511BSS8"/>
<dbReference type="CDD" id="cd00609">
    <property type="entry name" value="AAT_like"/>
    <property type="match status" value="1"/>
</dbReference>
<dbReference type="PROSITE" id="PS50949">
    <property type="entry name" value="HTH_GNTR"/>
    <property type="match status" value="1"/>
</dbReference>
<dbReference type="Gene3D" id="3.90.1150.10">
    <property type="entry name" value="Aspartate Aminotransferase, domain 1"/>
    <property type="match status" value="1"/>
</dbReference>
<gene>
    <name evidence="7" type="ORF">SSA02_23350</name>
</gene>
<sequence length="465" mass="50144">MWQPEIEAGPAPFYERLVHAIASDARRGILAPGTRLPPQRDLAFRLGVSVGSISRAYVEAERRGLVVAHVGRGTFLRGVSHPVPDIPARERGVQQGRPGMIDLRCNTPPPVPLMQELDRALIQLQQRGALDPALHYVQGTGLMPVREAAARWIRESYGLEVAAENLIQCNGGQHGIALAFSSFCAPGDTILCESTTFYGAHVAADHLGLRLHGLEMDAEGIRPEALDRAALETGSRMLFTLPTIHNPTTRTMSPARREAIAHVARRRDLLIVEDDAYYAYSLRPPQIVCFAPERTLYLVSLSKGICPGLRLAFLALPPALPKDRLIRGIRALGYCPPALGALIFMQWVEDGRIGAMAGAIQEEASMRWAMTHAALGDFMAVPGAARAPHAFLPMAALEAERVRARLLRAGVEVTPPEASAVSREADTGLRLCLGAPGSRDELAAALQIIAGVIEGRGGADRDGIV</sequence>
<dbReference type="GO" id="GO:0003700">
    <property type="term" value="F:DNA-binding transcription factor activity"/>
    <property type="evidence" value="ECO:0007669"/>
    <property type="project" value="InterPro"/>
</dbReference>
<dbReference type="SMART" id="SM00345">
    <property type="entry name" value="HTH_GNTR"/>
    <property type="match status" value="1"/>
</dbReference>
<protein>
    <submittedName>
        <fullName evidence="7">GntR family transcriptional regulator</fullName>
    </submittedName>
</protein>
<dbReference type="EMBL" id="BJVC01000006">
    <property type="protein sequence ID" value="GEL03172.1"/>
    <property type="molecule type" value="Genomic_DNA"/>
</dbReference>
<evidence type="ECO:0000256" key="3">
    <source>
        <dbReference type="ARBA" id="ARBA00023015"/>
    </source>
</evidence>
<evidence type="ECO:0000313" key="7">
    <source>
        <dbReference type="EMBL" id="GEL03172.1"/>
    </source>
</evidence>
<dbReference type="PANTHER" id="PTHR46577:SF1">
    <property type="entry name" value="HTH-TYPE TRANSCRIPTIONAL REGULATORY PROTEIN GABR"/>
    <property type="match status" value="1"/>
</dbReference>
<reference evidence="7 8" key="1">
    <citation type="submission" date="2019-07" db="EMBL/GenBank/DDBJ databases">
        <title>Whole genome shotgun sequence of Swaminathania salitolerans NBRC 104436.</title>
        <authorList>
            <person name="Hosoyama A."/>
            <person name="Uohara A."/>
            <person name="Ohji S."/>
            <person name="Ichikawa N."/>
        </authorList>
    </citation>
    <scope>NUCLEOTIDE SEQUENCE [LARGE SCALE GENOMIC DNA]</scope>
    <source>
        <strain evidence="7 8">NBRC 104436</strain>
    </source>
</reference>
<keyword evidence="5" id="KW-0804">Transcription</keyword>
<evidence type="ECO:0000256" key="2">
    <source>
        <dbReference type="ARBA" id="ARBA00022898"/>
    </source>
</evidence>
<feature type="domain" description="HTH gntR-type" evidence="6">
    <location>
        <begin position="11"/>
        <end position="79"/>
    </location>
</feature>
<dbReference type="InterPro" id="IPR015422">
    <property type="entry name" value="PyrdxlP-dep_Trfase_small"/>
</dbReference>
<dbReference type="OrthoDB" id="9804020at2"/>
<comment type="caution">
    <text evidence="7">The sequence shown here is derived from an EMBL/GenBank/DDBJ whole genome shotgun (WGS) entry which is preliminary data.</text>
</comment>
<dbReference type="Gene3D" id="1.10.10.10">
    <property type="entry name" value="Winged helix-like DNA-binding domain superfamily/Winged helix DNA-binding domain"/>
    <property type="match status" value="1"/>
</dbReference>
<proteinExistence type="inferred from homology"/>
<evidence type="ECO:0000256" key="1">
    <source>
        <dbReference type="ARBA" id="ARBA00005384"/>
    </source>
</evidence>
<dbReference type="SUPFAM" id="SSF46785">
    <property type="entry name" value="Winged helix' DNA-binding domain"/>
    <property type="match status" value="1"/>
</dbReference>
<dbReference type="PANTHER" id="PTHR46577">
    <property type="entry name" value="HTH-TYPE TRANSCRIPTIONAL REGULATORY PROTEIN GABR"/>
    <property type="match status" value="1"/>
</dbReference>
<dbReference type="CDD" id="cd07377">
    <property type="entry name" value="WHTH_GntR"/>
    <property type="match status" value="1"/>
</dbReference>
<dbReference type="InterPro" id="IPR015421">
    <property type="entry name" value="PyrdxlP-dep_Trfase_major"/>
</dbReference>
<dbReference type="InterPro" id="IPR036388">
    <property type="entry name" value="WH-like_DNA-bd_sf"/>
</dbReference>
<keyword evidence="2" id="KW-0663">Pyridoxal phosphate</keyword>
<dbReference type="InterPro" id="IPR004839">
    <property type="entry name" value="Aminotransferase_I/II_large"/>
</dbReference>
<organism evidence="7 8">
    <name type="scientific">Swaminathania salitolerans</name>
    <dbReference type="NCBI Taxonomy" id="182838"/>
    <lineage>
        <taxon>Bacteria</taxon>
        <taxon>Pseudomonadati</taxon>
        <taxon>Pseudomonadota</taxon>
        <taxon>Alphaproteobacteria</taxon>
        <taxon>Acetobacterales</taxon>
        <taxon>Acetobacteraceae</taxon>
        <taxon>Swaminathania</taxon>
    </lineage>
</organism>
<comment type="similarity">
    <text evidence="1">In the C-terminal section; belongs to the class-I pyridoxal-phosphate-dependent aminotransferase family.</text>
</comment>